<dbReference type="STRING" id="1423351.A0A074RZW3"/>
<gene>
    <name evidence="1" type="ORF">V565_084930</name>
</gene>
<proteinExistence type="predicted"/>
<evidence type="ECO:0000313" key="1">
    <source>
        <dbReference type="EMBL" id="KEP50183.1"/>
    </source>
</evidence>
<dbReference type="Proteomes" id="UP000027456">
    <property type="component" value="Unassembled WGS sequence"/>
</dbReference>
<name>A0A074RZW3_9AGAM</name>
<protein>
    <recommendedName>
        <fullName evidence="3">RNase H type-1 domain-containing protein</fullName>
    </recommendedName>
</protein>
<reference evidence="1 2" key="1">
    <citation type="submission" date="2013-12" db="EMBL/GenBank/DDBJ databases">
        <authorList>
            <person name="Cubeta M."/>
            <person name="Pakala S."/>
            <person name="Fedorova N."/>
            <person name="Thomas E."/>
            <person name="Dean R."/>
            <person name="Jabaji S."/>
            <person name="Neate S."/>
            <person name="Toda T."/>
            <person name="Tavantzis S."/>
            <person name="Vilgalys R."/>
            <person name="Bharathan N."/>
            <person name="Pakala S."/>
            <person name="Losada L.S."/>
            <person name="Zafar N."/>
            <person name="Nierman W."/>
        </authorList>
    </citation>
    <scope>NUCLEOTIDE SEQUENCE [LARGE SCALE GENOMIC DNA]</scope>
    <source>
        <strain evidence="1 2">123E</strain>
    </source>
</reference>
<comment type="caution">
    <text evidence="1">The sequence shown here is derived from an EMBL/GenBank/DDBJ whole genome shotgun (WGS) entry which is preliminary data.</text>
</comment>
<sequence>MVLTRSQTKAIREAELKPNSQLLDPTNSSQPPSQVLRLVPEPHQKPTLCWVDASLTRIAVLIGQDYLTFSLKKGWQTKKRDINWAETIAFELLAQVLFSRGHIGTVKVSSDSHTALRAVAGSKVRVREIIESTQRLNTLMDSSGFTLKGVKVSTKRNLADPFTRGKKVDGYRKMMDVIVVPEALAPFVVVE</sequence>
<evidence type="ECO:0000313" key="2">
    <source>
        <dbReference type="Proteomes" id="UP000027456"/>
    </source>
</evidence>
<evidence type="ECO:0008006" key="3">
    <source>
        <dbReference type="Google" id="ProtNLM"/>
    </source>
</evidence>
<dbReference type="AlphaFoldDB" id="A0A074RZW3"/>
<dbReference type="EMBL" id="AZST01000278">
    <property type="protein sequence ID" value="KEP50183.1"/>
    <property type="molecule type" value="Genomic_DNA"/>
</dbReference>
<organism evidence="1 2">
    <name type="scientific">Rhizoctonia solani 123E</name>
    <dbReference type="NCBI Taxonomy" id="1423351"/>
    <lineage>
        <taxon>Eukaryota</taxon>
        <taxon>Fungi</taxon>
        <taxon>Dikarya</taxon>
        <taxon>Basidiomycota</taxon>
        <taxon>Agaricomycotina</taxon>
        <taxon>Agaricomycetes</taxon>
        <taxon>Cantharellales</taxon>
        <taxon>Ceratobasidiaceae</taxon>
        <taxon>Rhizoctonia</taxon>
    </lineage>
</organism>
<keyword evidence="2" id="KW-1185">Reference proteome</keyword>
<accession>A0A074RZW3</accession>
<dbReference type="HOGENOM" id="CLU_1435338_0_0_1"/>
<dbReference type="OrthoDB" id="3143370at2759"/>